<protein>
    <recommendedName>
        <fullName evidence="4">Secreted protein</fullName>
    </recommendedName>
</protein>
<dbReference type="Proteomes" id="UP001162318">
    <property type="component" value="Unassembled WGS sequence"/>
</dbReference>
<organism evidence="2 3">
    <name type="scientific">Sphingobium yanoikuyae</name>
    <name type="common">Sphingomonas yanoikuyae</name>
    <dbReference type="NCBI Taxonomy" id="13690"/>
    <lineage>
        <taxon>Bacteria</taxon>
        <taxon>Pseudomonadati</taxon>
        <taxon>Pseudomonadota</taxon>
        <taxon>Alphaproteobacteria</taxon>
        <taxon>Sphingomonadales</taxon>
        <taxon>Sphingomonadaceae</taxon>
        <taxon>Sphingobium</taxon>
    </lineage>
</organism>
<sequence length="114" mass="12376">MAKSFGPAAIAMTAMLAPLIAAQPTKAAAAPPEIVDFLVQDVCLNNSGDIIVGMIPTDARCKNRRDLTSADRMPYHLTKVVPQNAVDCGARRTIRDNILWQYRGDAPTIILRKS</sequence>
<comment type="caution">
    <text evidence="2">The sequence shown here is derived from an EMBL/GenBank/DDBJ whole genome shotgun (WGS) entry which is preliminary data.</text>
</comment>
<evidence type="ECO:0000313" key="3">
    <source>
        <dbReference type="Proteomes" id="UP001162318"/>
    </source>
</evidence>
<dbReference type="AlphaFoldDB" id="A0AA42WVG5"/>
<evidence type="ECO:0000313" key="2">
    <source>
        <dbReference type="EMBL" id="MDH2131121.1"/>
    </source>
</evidence>
<keyword evidence="1" id="KW-0732">Signal</keyword>
<dbReference type="RefSeq" id="WP_279729680.1">
    <property type="nucleotide sequence ID" value="NZ_JAOCKX010000009.1"/>
</dbReference>
<feature type="signal peptide" evidence="1">
    <location>
        <begin position="1"/>
        <end position="29"/>
    </location>
</feature>
<evidence type="ECO:0008006" key="4">
    <source>
        <dbReference type="Google" id="ProtNLM"/>
    </source>
</evidence>
<proteinExistence type="predicted"/>
<reference evidence="2" key="1">
    <citation type="submission" date="2022-09" db="EMBL/GenBank/DDBJ databases">
        <title>Intensive care unit water sources are persistently colonized with multi-drug resistant bacteria and are the site of extensive horizontal gene transfer of antibiotic resistance genes.</title>
        <authorList>
            <person name="Diorio-Toth L."/>
        </authorList>
    </citation>
    <scope>NUCLEOTIDE SEQUENCE</scope>
    <source>
        <strain evidence="2">GD03659</strain>
    </source>
</reference>
<feature type="chain" id="PRO_5041376180" description="Secreted protein" evidence="1">
    <location>
        <begin position="30"/>
        <end position="114"/>
    </location>
</feature>
<accession>A0AA42WVG5</accession>
<gene>
    <name evidence="2" type="ORF">N5J77_08310</name>
</gene>
<dbReference type="EMBL" id="JAOCKX010000009">
    <property type="protein sequence ID" value="MDH2131121.1"/>
    <property type="molecule type" value="Genomic_DNA"/>
</dbReference>
<evidence type="ECO:0000256" key="1">
    <source>
        <dbReference type="SAM" id="SignalP"/>
    </source>
</evidence>
<name>A0AA42WVG5_SPHYA</name>